<dbReference type="PROSITE" id="PS50887">
    <property type="entry name" value="GGDEF"/>
    <property type="match status" value="1"/>
</dbReference>
<evidence type="ECO:0000256" key="2">
    <source>
        <dbReference type="ARBA" id="ARBA00034247"/>
    </source>
</evidence>
<evidence type="ECO:0000313" key="5">
    <source>
        <dbReference type="EMBL" id="APR04482.1"/>
    </source>
</evidence>
<dbReference type="GO" id="GO:0052621">
    <property type="term" value="F:diguanylate cyclase activity"/>
    <property type="evidence" value="ECO:0007669"/>
    <property type="project" value="UniProtKB-EC"/>
</dbReference>
<evidence type="ECO:0000259" key="4">
    <source>
        <dbReference type="PROSITE" id="PS50887"/>
    </source>
</evidence>
<dbReference type="FunFam" id="3.30.70.270:FF:000001">
    <property type="entry name" value="Diguanylate cyclase domain protein"/>
    <property type="match status" value="1"/>
</dbReference>
<dbReference type="InterPro" id="IPR029787">
    <property type="entry name" value="Nucleotide_cyclase"/>
</dbReference>
<dbReference type="InterPro" id="IPR050469">
    <property type="entry name" value="Diguanylate_Cyclase"/>
</dbReference>
<dbReference type="GO" id="GO:1902201">
    <property type="term" value="P:negative regulation of bacterial-type flagellum-dependent cell motility"/>
    <property type="evidence" value="ECO:0007669"/>
    <property type="project" value="TreeGrafter"/>
</dbReference>
<dbReference type="Pfam" id="PF00990">
    <property type="entry name" value="GGDEF"/>
    <property type="match status" value="1"/>
</dbReference>
<dbReference type="EMBL" id="CP018839">
    <property type="protein sequence ID" value="APR04482.1"/>
    <property type="molecule type" value="Genomic_DNA"/>
</dbReference>
<reference evidence="5 6" key="1">
    <citation type="submission" date="2016-12" db="EMBL/GenBank/DDBJ databases">
        <title>Complete genome sequence of Thauera chlorobenzoica, a Betaproteobacterium degrading haloaromatics anaerobically to CO2 and halides.</title>
        <authorList>
            <person name="Goris T."/>
            <person name="Mergelsberg M."/>
            <person name="Boll M."/>
        </authorList>
    </citation>
    <scope>NUCLEOTIDE SEQUENCE [LARGE SCALE GENOMIC DNA]</scope>
    <source>
        <strain evidence="5 6">3CB1</strain>
    </source>
</reference>
<feature type="region of interest" description="Disordered" evidence="3">
    <location>
        <begin position="185"/>
        <end position="204"/>
    </location>
</feature>
<dbReference type="STRING" id="96773.Tchl_1624"/>
<dbReference type="InterPro" id="IPR043128">
    <property type="entry name" value="Rev_trsase/Diguanyl_cyclase"/>
</dbReference>
<evidence type="ECO:0000256" key="1">
    <source>
        <dbReference type="ARBA" id="ARBA00012528"/>
    </source>
</evidence>
<protein>
    <recommendedName>
        <fullName evidence="1">diguanylate cyclase</fullName>
        <ecNumber evidence="1">2.7.7.65</ecNumber>
    </recommendedName>
</protein>
<dbReference type="PANTHER" id="PTHR45138">
    <property type="entry name" value="REGULATORY COMPONENTS OF SENSORY TRANSDUCTION SYSTEM"/>
    <property type="match status" value="1"/>
</dbReference>
<organism evidence="5 6">
    <name type="scientific">Thauera chlorobenzoica</name>
    <dbReference type="NCBI Taxonomy" id="96773"/>
    <lineage>
        <taxon>Bacteria</taxon>
        <taxon>Pseudomonadati</taxon>
        <taxon>Pseudomonadota</taxon>
        <taxon>Betaproteobacteria</taxon>
        <taxon>Rhodocyclales</taxon>
        <taxon>Zoogloeaceae</taxon>
        <taxon>Thauera</taxon>
    </lineage>
</organism>
<dbReference type="SUPFAM" id="SSF55073">
    <property type="entry name" value="Nucleotide cyclase"/>
    <property type="match status" value="1"/>
</dbReference>
<dbReference type="PANTHER" id="PTHR45138:SF9">
    <property type="entry name" value="DIGUANYLATE CYCLASE DGCM-RELATED"/>
    <property type="match status" value="1"/>
</dbReference>
<comment type="catalytic activity">
    <reaction evidence="2">
        <text>2 GTP = 3',3'-c-di-GMP + 2 diphosphate</text>
        <dbReference type="Rhea" id="RHEA:24898"/>
        <dbReference type="ChEBI" id="CHEBI:33019"/>
        <dbReference type="ChEBI" id="CHEBI:37565"/>
        <dbReference type="ChEBI" id="CHEBI:58805"/>
        <dbReference type="EC" id="2.7.7.65"/>
    </reaction>
</comment>
<dbReference type="Gene3D" id="3.30.70.270">
    <property type="match status" value="1"/>
</dbReference>
<proteinExistence type="predicted"/>
<dbReference type="InterPro" id="IPR000160">
    <property type="entry name" value="GGDEF_dom"/>
</dbReference>
<dbReference type="KEGG" id="tcl:Tchl_1624"/>
<dbReference type="Proteomes" id="UP000185739">
    <property type="component" value="Chromosome"/>
</dbReference>
<feature type="domain" description="GGDEF" evidence="4">
    <location>
        <begin position="209"/>
        <end position="338"/>
    </location>
</feature>
<dbReference type="GO" id="GO:0043709">
    <property type="term" value="P:cell adhesion involved in single-species biofilm formation"/>
    <property type="evidence" value="ECO:0007669"/>
    <property type="project" value="TreeGrafter"/>
</dbReference>
<evidence type="ECO:0000256" key="3">
    <source>
        <dbReference type="SAM" id="MobiDB-lite"/>
    </source>
</evidence>
<dbReference type="EC" id="2.7.7.65" evidence="1"/>
<gene>
    <name evidence="5" type="ORF">Tchl_1624</name>
</gene>
<dbReference type="CDD" id="cd01949">
    <property type="entry name" value="GGDEF"/>
    <property type="match status" value="1"/>
</dbReference>
<dbReference type="GO" id="GO:0005886">
    <property type="term" value="C:plasma membrane"/>
    <property type="evidence" value="ECO:0007669"/>
    <property type="project" value="TreeGrafter"/>
</dbReference>
<dbReference type="AlphaFoldDB" id="A0A1L6FC36"/>
<name>A0A1L6FC36_9RHOO</name>
<dbReference type="NCBIfam" id="TIGR00254">
    <property type="entry name" value="GGDEF"/>
    <property type="match status" value="1"/>
</dbReference>
<accession>A0A1L6FC36</accession>
<keyword evidence="6" id="KW-1185">Reference proteome</keyword>
<dbReference type="SMART" id="SM00267">
    <property type="entry name" value="GGDEF"/>
    <property type="match status" value="1"/>
</dbReference>
<sequence length="366" mass="40836">MFFRFRHFRRTRNSSKTGGPRVLSLLRNVEAISAGRNRAKLHYTLLRTVSLLLGGKADVGIFACEPQGEATLRLFSGPTIMNSALALWPPLLDQVRSDGRHITRVVHGRVCGALMLQASELGGDPLVLAYGTDHAPQSKPADEVSGEIAVLARIYGNQIRLLDYSELDSLTRLLNRKTFDETFDRLLTPPSPDEDEVMDERRHAPENDSPAWLAVIDIDHFKRINDSFGHLFGDEVLLRMGELMRKTFRSGDRLFRFGGEEFVVLLNAPDEAQALSTFERFRISVENHPFPQVGTVTCSIGFTAVSETDVPTDVVGRADEALYFAKDNGRNRVSCYERLLGDGLIARKEEAPAGTDFDIDALFDLK</sequence>
<evidence type="ECO:0000313" key="6">
    <source>
        <dbReference type="Proteomes" id="UP000185739"/>
    </source>
</evidence>